<accession>A0ABT0Y9N4</accession>
<feature type="transmembrane region" description="Helical" evidence="6">
    <location>
        <begin position="252"/>
        <end position="274"/>
    </location>
</feature>
<dbReference type="PANTHER" id="PTHR30287:SF1">
    <property type="entry name" value="INNER MEMBRANE PROTEIN"/>
    <property type="match status" value="1"/>
</dbReference>
<keyword evidence="3 6" id="KW-0812">Transmembrane</keyword>
<dbReference type="Proteomes" id="UP001523216">
    <property type="component" value="Unassembled WGS sequence"/>
</dbReference>
<feature type="transmembrane region" description="Helical" evidence="6">
    <location>
        <begin position="685"/>
        <end position="706"/>
    </location>
</feature>
<evidence type="ECO:0000256" key="2">
    <source>
        <dbReference type="ARBA" id="ARBA00022475"/>
    </source>
</evidence>
<feature type="domain" description="ABC3 transporter permease C-terminal" evidence="7">
    <location>
        <begin position="600"/>
        <end position="714"/>
    </location>
</feature>
<evidence type="ECO:0000256" key="3">
    <source>
        <dbReference type="ARBA" id="ARBA00022692"/>
    </source>
</evidence>
<keyword evidence="9" id="KW-1185">Reference proteome</keyword>
<evidence type="ECO:0000259" key="7">
    <source>
        <dbReference type="Pfam" id="PF02687"/>
    </source>
</evidence>
<feature type="transmembrane region" description="Helical" evidence="6">
    <location>
        <begin position="329"/>
        <end position="352"/>
    </location>
</feature>
<name>A0ABT0Y9N4_9ACTN</name>
<dbReference type="Pfam" id="PF02687">
    <property type="entry name" value="FtsX"/>
    <property type="match status" value="2"/>
</dbReference>
<comment type="subcellular location">
    <subcellularLocation>
        <location evidence="1">Cell membrane</location>
        <topology evidence="1">Multi-pass membrane protein</topology>
    </subcellularLocation>
</comment>
<gene>
    <name evidence="8" type="ORF">LXN57_30955</name>
</gene>
<evidence type="ECO:0000256" key="5">
    <source>
        <dbReference type="ARBA" id="ARBA00023136"/>
    </source>
</evidence>
<reference evidence="8 9" key="1">
    <citation type="submission" date="2022-06" db="EMBL/GenBank/DDBJ databases">
        <title>Actinoplanes abujensis sp. nov., isolated from Nigerian arid soil.</title>
        <authorList>
            <person name="Ding P."/>
        </authorList>
    </citation>
    <scope>NUCLEOTIDE SEQUENCE [LARGE SCALE GENOMIC DNA]</scope>
    <source>
        <strain evidence="9">TRM88002</strain>
    </source>
</reference>
<protein>
    <submittedName>
        <fullName evidence="8">ABC transporter permease</fullName>
    </submittedName>
</protein>
<evidence type="ECO:0000313" key="8">
    <source>
        <dbReference type="EMBL" id="MCM4081994.1"/>
    </source>
</evidence>
<evidence type="ECO:0000256" key="1">
    <source>
        <dbReference type="ARBA" id="ARBA00004651"/>
    </source>
</evidence>
<keyword evidence="5 6" id="KW-0472">Membrane</keyword>
<sequence length="722" mass="74801">MFKLAMRLLRQRPGTSIATLVALAGGVMILMSLAVFVQSGLQFEPEPKQFAAADVVVAHRHITVSTKEFDGETTTSEVPLPEGTVPADLADRIRTVPGVTDVQAVDVRDGRAGAIAVKAPAGAHAAIEKLAEQAGVEAYAGEERGWAERSTSIEARSLLVEAGSAFGGYVVLLIVFVVAGTVGLSVRHRRRDLALLRAIAATPAQVRRLVVAEAVVVGLASAVIGVPAGLWSTHRVHDQLVTRGFLPADFPIANPAPAAVLGIVVTLLVAVLSARIAARRVARIRPAEALGEAAVEPARGGRIRLAFGLITLAGATMSLFFAAGLSGTAALAAAVGMLYLFVLAVALLAPWVNGFAARVLAPVLRTVWGVSGDLAAANLRANARGMSAVLSALVLSVGFGGSVWFLQDNLERQTVAQSRDGMLADRVVTAPTGLTPAAVAKVRRIPGVEAATGVRRTSVVVRVFDGAEPAVARAVDPAQLASTMDLKVREGSLAGLTDGTIAVSALQASSSSWKVGDTADMWLADGTPVQPRVVAIYDRGLGFGDVLLPQQGGTYDEVLVRTQGAADRQLAAFGTVTTADQLTGQLSRDLAVSAWLNKLLITVMVAYAALAAGNTMVMAALARGRELAVLRLAGVTRRQVRRMVNAEQVGLLGTALTLGAAIAGATLVAVVHALTGTFLPYIPPLGWVIVLGGTIVLALVTTILPVGRLLRVPPVRAAGTKE</sequence>
<feature type="transmembrane region" description="Helical" evidence="6">
    <location>
        <begin position="166"/>
        <end position="188"/>
    </location>
</feature>
<evidence type="ECO:0000256" key="4">
    <source>
        <dbReference type="ARBA" id="ARBA00022989"/>
    </source>
</evidence>
<feature type="transmembrane region" description="Helical" evidence="6">
    <location>
        <begin position="305"/>
        <end position="323"/>
    </location>
</feature>
<evidence type="ECO:0000313" key="9">
    <source>
        <dbReference type="Proteomes" id="UP001523216"/>
    </source>
</evidence>
<comment type="caution">
    <text evidence="8">The sequence shown here is derived from an EMBL/GenBank/DDBJ whole genome shotgun (WGS) entry which is preliminary data.</text>
</comment>
<feature type="transmembrane region" description="Helical" evidence="6">
    <location>
        <begin position="209"/>
        <end position="232"/>
    </location>
</feature>
<organism evidence="8 9">
    <name type="scientific">Paractinoplanes hotanensis</name>
    <dbReference type="NCBI Taxonomy" id="2906497"/>
    <lineage>
        <taxon>Bacteria</taxon>
        <taxon>Bacillati</taxon>
        <taxon>Actinomycetota</taxon>
        <taxon>Actinomycetes</taxon>
        <taxon>Micromonosporales</taxon>
        <taxon>Micromonosporaceae</taxon>
        <taxon>Paractinoplanes</taxon>
    </lineage>
</organism>
<dbReference type="InterPro" id="IPR003838">
    <property type="entry name" value="ABC3_permease_C"/>
</dbReference>
<dbReference type="InterPro" id="IPR038766">
    <property type="entry name" value="Membrane_comp_ABC_pdt"/>
</dbReference>
<keyword evidence="4 6" id="KW-1133">Transmembrane helix</keyword>
<feature type="transmembrane region" description="Helical" evidence="6">
    <location>
        <begin position="20"/>
        <end position="41"/>
    </location>
</feature>
<dbReference type="PANTHER" id="PTHR30287">
    <property type="entry name" value="MEMBRANE COMPONENT OF PREDICTED ABC SUPERFAMILY METABOLITE UPTAKE TRANSPORTER"/>
    <property type="match status" value="1"/>
</dbReference>
<feature type="transmembrane region" description="Helical" evidence="6">
    <location>
        <begin position="388"/>
        <end position="406"/>
    </location>
</feature>
<dbReference type="RefSeq" id="WP_251801708.1">
    <property type="nucleotide sequence ID" value="NZ_JAMQOL010000044.1"/>
</dbReference>
<keyword evidence="2" id="KW-1003">Cell membrane</keyword>
<feature type="transmembrane region" description="Helical" evidence="6">
    <location>
        <begin position="599"/>
        <end position="622"/>
    </location>
</feature>
<dbReference type="EMBL" id="JAMQOL010000044">
    <property type="protein sequence ID" value="MCM4081994.1"/>
    <property type="molecule type" value="Genomic_DNA"/>
</dbReference>
<feature type="transmembrane region" description="Helical" evidence="6">
    <location>
        <begin position="649"/>
        <end position="673"/>
    </location>
</feature>
<proteinExistence type="predicted"/>
<feature type="domain" description="ABC3 transporter permease C-terminal" evidence="7">
    <location>
        <begin position="166"/>
        <end position="284"/>
    </location>
</feature>
<evidence type="ECO:0000256" key="6">
    <source>
        <dbReference type="SAM" id="Phobius"/>
    </source>
</evidence>